<feature type="binding site" evidence="10">
    <location>
        <begin position="75"/>
        <end position="78"/>
    </location>
    <ligand>
        <name>NADP(+)</name>
        <dbReference type="ChEBI" id="CHEBI:58349"/>
    </ligand>
</feature>
<comment type="catalytic activity">
    <reaction evidence="8 11">
        <text>L-proline + NADP(+) = (S)-1-pyrroline-5-carboxylate + NADPH + 2 H(+)</text>
        <dbReference type="Rhea" id="RHEA:14109"/>
        <dbReference type="ChEBI" id="CHEBI:15378"/>
        <dbReference type="ChEBI" id="CHEBI:17388"/>
        <dbReference type="ChEBI" id="CHEBI:57783"/>
        <dbReference type="ChEBI" id="CHEBI:58349"/>
        <dbReference type="ChEBI" id="CHEBI:60039"/>
        <dbReference type="EC" id="1.5.1.2"/>
    </reaction>
</comment>
<dbReference type="GO" id="GO:0004735">
    <property type="term" value="F:pyrroline-5-carboxylate reductase activity"/>
    <property type="evidence" value="ECO:0007669"/>
    <property type="project" value="UniProtKB-UniRule"/>
</dbReference>
<dbReference type="InterPro" id="IPR008927">
    <property type="entry name" value="6-PGluconate_DH-like_C_sf"/>
</dbReference>
<dbReference type="FunFam" id="3.40.50.720:FF:000190">
    <property type="entry name" value="Pyrroline-5-carboxylate reductase"/>
    <property type="match status" value="1"/>
</dbReference>
<keyword evidence="6 8" id="KW-0521">NADP</keyword>
<dbReference type="NCBIfam" id="TIGR00112">
    <property type="entry name" value="proC"/>
    <property type="match status" value="1"/>
</dbReference>
<gene>
    <name evidence="8 14" type="primary">proC</name>
    <name evidence="14" type="ORF">COMA1_11744</name>
</gene>
<dbReference type="SUPFAM" id="SSF51735">
    <property type="entry name" value="NAD(P)-binding Rossmann-fold domains"/>
    <property type="match status" value="1"/>
</dbReference>
<evidence type="ECO:0000259" key="13">
    <source>
        <dbReference type="Pfam" id="PF14748"/>
    </source>
</evidence>
<dbReference type="InterPro" id="IPR053790">
    <property type="entry name" value="P5CR-like_CS"/>
</dbReference>
<protein>
    <recommendedName>
        <fullName evidence="8 9">Pyrroline-5-carboxylate reductase</fullName>
        <shortName evidence="8">P5C reductase</shortName>
        <shortName evidence="8">P5CR</shortName>
        <ecNumber evidence="8 9">1.5.1.2</ecNumber>
    </recommendedName>
    <alternativeName>
        <fullName evidence="8">PCA reductase</fullName>
    </alternativeName>
</protein>
<evidence type="ECO:0000256" key="11">
    <source>
        <dbReference type="RuleBase" id="RU003903"/>
    </source>
</evidence>
<evidence type="ECO:0000313" key="15">
    <source>
        <dbReference type="Proteomes" id="UP000199032"/>
    </source>
</evidence>
<evidence type="ECO:0000256" key="1">
    <source>
        <dbReference type="ARBA" id="ARBA00004496"/>
    </source>
</evidence>
<evidence type="ECO:0000256" key="6">
    <source>
        <dbReference type="ARBA" id="ARBA00022857"/>
    </source>
</evidence>
<dbReference type="Gene3D" id="1.10.3730.10">
    <property type="entry name" value="ProC C-terminal domain-like"/>
    <property type="match status" value="1"/>
</dbReference>
<dbReference type="GO" id="GO:0055129">
    <property type="term" value="P:L-proline biosynthetic process"/>
    <property type="evidence" value="ECO:0007669"/>
    <property type="project" value="UniProtKB-UniRule"/>
</dbReference>
<keyword evidence="4 8" id="KW-0028">Amino-acid biosynthesis</keyword>
<dbReference type="Gene3D" id="3.40.50.720">
    <property type="entry name" value="NAD(P)-binding Rossmann-like Domain"/>
    <property type="match status" value="1"/>
</dbReference>
<dbReference type="InterPro" id="IPR036291">
    <property type="entry name" value="NAD(P)-bd_dom_sf"/>
</dbReference>
<dbReference type="UniPathway" id="UPA00098">
    <property type="reaction ID" value="UER00361"/>
</dbReference>
<keyword evidence="5 8" id="KW-0641">Proline biosynthesis</keyword>
<comment type="similarity">
    <text evidence="2 8 11">Belongs to the pyrroline-5-carboxylate reductase family.</text>
</comment>
<evidence type="ECO:0000256" key="3">
    <source>
        <dbReference type="ARBA" id="ARBA00022490"/>
    </source>
</evidence>
<comment type="pathway">
    <text evidence="8 11">Amino-acid biosynthesis; L-proline biosynthesis; L-proline from L-glutamate 5-semialdehyde: step 1/1.</text>
</comment>
<dbReference type="AlphaFoldDB" id="A0A0S4LEY8"/>
<organism evidence="14 15">
    <name type="scientific">Candidatus Nitrospira nitrosa</name>
    <dbReference type="NCBI Taxonomy" id="1742972"/>
    <lineage>
        <taxon>Bacteria</taxon>
        <taxon>Pseudomonadati</taxon>
        <taxon>Nitrospirota</taxon>
        <taxon>Nitrospiria</taxon>
        <taxon>Nitrospirales</taxon>
        <taxon>Nitrospiraceae</taxon>
        <taxon>Nitrospira</taxon>
    </lineage>
</organism>
<reference evidence="14 15" key="1">
    <citation type="submission" date="2015-10" db="EMBL/GenBank/DDBJ databases">
        <authorList>
            <person name="Gilbert D.G."/>
        </authorList>
    </citation>
    <scope>NUCLEOTIDE SEQUENCE [LARGE SCALE GENOMIC DNA]</scope>
    <source>
        <strain evidence="14">COMA1</strain>
    </source>
</reference>
<dbReference type="Proteomes" id="UP000199032">
    <property type="component" value="Unassembled WGS sequence"/>
</dbReference>
<evidence type="ECO:0000256" key="5">
    <source>
        <dbReference type="ARBA" id="ARBA00022650"/>
    </source>
</evidence>
<accession>A0A0S4LEY8</accession>
<dbReference type="PANTHER" id="PTHR11645:SF0">
    <property type="entry name" value="PYRROLINE-5-CARBOXYLATE REDUCTASE 3"/>
    <property type="match status" value="1"/>
</dbReference>
<evidence type="ECO:0000256" key="2">
    <source>
        <dbReference type="ARBA" id="ARBA00005525"/>
    </source>
</evidence>
<evidence type="ECO:0000256" key="4">
    <source>
        <dbReference type="ARBA" id="ARBA00022605"/>
    </source>
</evidence>
<evidence type="ECO:0000256" key="9">
    <source>
        <dbReference type="NCBIfam" id="TIGR00112"/>
    </source>
</evidence>
<evidence type="ECO:0000256" key="7">
    <source>
        <dbReference type="ARBA" id="ARBA00023002"/>
    </source>
</evidence>
<proteinExistence type="inferred from homology"/>
<feature type="domain" description="Pyrroline-5-carboxylate reductase dimerisation" evidence="13">
    <location>
        <begin position="166"/>
        <end position="270"/>
    </location>
</feature>
<dbReference type="STRING" id="1742972.COMA1_11744"/>
<name>A0A0S4LEY8_9BACT</name>
<dbReference type="FunFam" id="1.10.3730.10:FF:000001">
    <property type="entry name" value="Pyrroline-5-carboxylate reductase"/>
    <property type="match status" value="1"/>
</dbReference>
<dbReference type="GO" id="GO:0005737">
    <property type="term" value="C:cytoplasm"/>
    <property type="evidence" value="ECO:0007669"/>
    <property type="project" value="UniProtKB-SubCell"/>
</dbReference>
<evidence type="ECO:0000256" key="10">
    <source>
        <dbReference type="PIRSR" id="PIRSR000193-1"/>
    </source>
</evidence>
<keyword evidence="15" id="KW-1185">Reference proteome</keyword>
<evidence type="ECO:0000259" key="12">
    <source>
        <dbReference type="Pfam" id="PF03807"/>
    </source>
</evidence>
<dbReference type="SUPFAM" id="SSF48179">
    <property type="entry name" value="6-phosphogluconate dehydrogenase C-terminal domain-like"/>
    <property type="match status" value="1"/>
</dbReference>
<comment type="subcellular location">
    <subcellularLocation>
        <location evidence="1 8">Cytoplasm</location>
    </subcellularLocation>
</comment>
<evidence type="ECO:0000256" key="8">
    <source>
        <dbReference type="HAMAP-Rule" id="MF_01925"/>
    </source>
</evidence>
<dbReference type="Pfam" id="PF14748">
    <property type="entry name" value="P5CR_dimer"/>
    <property type="match status" value="1"/>
</dbReference>
<dbReference type="InterPro" id="IPR029036">
    <property type="entry name" value="P5CR_dimer"/>
</dbReference>
<evidence type="ECO:0000313" key="14">
    <source>
        <dbReference type="EMBL" id="CUS34516.1"/>
    </source>
</evidence>
<dbReference type="PIRSF" id="PIRSF000193">
    <property type="entry name" value="Pyrrol-5-carb_rd"/>
    <property type="match status" value="1"/>
</dbReference>
<feature type="binding site" evidence="10">
    <location>
        <begin position="13"/>
        <end position="18"/>
    </location>
    <ligand>
        <name>NADP(+)</name>
        <dbReference type="ChEBI" id="CHEBI:58349"/>
    </ligand>
</feature>
<comment type="catalytic activity">
    <reaction evidence="8">
        <text>L-proline + NAD(+) = (S)-1-pyrroline-5-carboxylate + NADH + 2 H(+)</text>
        <dbReference type="Rhea" id="RHEA:14105"/>
        <dbReference type="ChEBI" id="CHEBI:15378"/>
        <dbReference type="ChEBI" id="CHEBI:17388"/>
        <dbReference type="ChEBI" id="CHEBI:57540"/>
        <dbReference type="ChEBI" id="CHEBI:57945"/>
        <dbReference type="ChEBI" id="CHEBI:60039"/>
        <dbReference type="EC" id="1.5.1.2"/>
    </reaction>
</comment>
<dbReference type="InterPro" id="IPR028939">
    <property type="entry name" value="P5C_Rdtase_cat_N"/>
</dbReference>
<comment type="function">
    <text evidence="8">Catalyzes the reduction of 1-pyrroline-5-carboxylate (PCA) to L-proline.</text>
</comment>
<keyword evidence="7 8" id="KW-0560">Oxidoreductase</keyword>
<dbReference type="PANTHER" id="PTHR11645">
    <property type="entry name" value="PYRROLINE-5-CARBOXYLATE REDUCTASE"/>
    <property type="match status" value="1"/>
</dbReference>
<sequence>MSNAVVMHTIGFIGGGRMAEALISGVLTARLFEPGKIRVADPDATRQDHLKRHYGVHVGLTHDEVVRASDVVMLAVKPQVIADVLRGLGKGVSNRLIVSVAAGVPINRIQELLGPQASIIRAMPNTPAMVGAGMTALTVGPGVGSEAVARVQQIFESVGKVVLLEERLMDAVTGLSGSGPAYIFLAIEAMADGGVKMGLPRETASVLAAQTVLGAAKMVVESGQHPARLKDQVASPGGTTIAGLHRLEQGGLRAVLMDAVEAATKRSQELGN</sequence>
<feature type="domain" description="Pyrroline-5-carboxylate reductase catalytic N-terminal" evidence="12">
    <location>
        <begin position="9"/>
        <end position="103"/>
    </location>
</feature>
<dbReference type="Pfam" id="PF03807">
    <property type="entry name" value="F420_oxidored"/>
    <property type="match status" value="1"/>
</dbReference>
<dbReference type="InterPro" id="IPR000304">
    <property type="entry name" value="Pyrroline-COOH_reductase"/>
</dbReference>
<dbReference type="RefSeq" id="WP_176697941.1">
    <property type="nucleotide sequence ID" value="NZ_CZQA01000001.1"/>
</dbReference>
<dbReference type="PROSITE" id="PS00521">
    <property type="entry name" value="P5CR"/>
    <property type="match status" value="1"/>
</dbReference>
<dbReference type="EMBL" id="CZQA01000001">
    <property type="protein sequence ID" value="CUS34516.1"/>
    <property type="molecule type" value="Genomic_DNA"/>
</dbReference>
<dbReference type="HAMAP" id="MF_01925">
    <property type="entry name" value="P5C_reductase"/>
    <property type="match status" value="1"/>
</dbReference>
<dbReference type="EC" id="1.5.1.2" evidence="8 9"/>
<keyword evidence="3 8" id="KW-0963">Cytoplasm</keyword>